<organism evidence="2 3">
    <name type="scientific">Salix purpurea</name>
    <name type="common">Purple osier willow</name>
    <dbReference type="NCBI Taxonomy" id="77065"/>
    <lineage>
        <taxon>Eukaryota</taxon>
        <taxon>Viridiplantae</taxon>
        <taxon>Streptophyta</taxon>
        <taxon>Embryophyta</taxon>
        <taxon>Tracheophyta</taxon>
        <taxon>Spermatophyta</taxon>
        <taxon>Magnoliopsida</taxon>
        <taxon>eudicotyledons</taxon>
        <taxon>Gunneridae</taxon>
        <taxon>Pentapetalae</taxon>
        <taxon>rosids</taxon>
        <taxon>fabids</taxon>
        <taxon>Malpighiales</taxon>
        <taxon>Salicaceae</taxon>
        <taxon>Saliceae</taxon>
        <taxon>Salix</taxon>
    </lineage>
</organism>
<gene>
    <name evidence="2" type="ORF">OIU79_001019</name>
</gene>
<comment type="caution">
    <text evidence="2">The sequence shown here is derived from an EMBL/GenBank/DDBJ whole genome shotgun (WGS) entry which is preliminary data.</text>
</comment>
<evidence type="ECO:0000256" key="1">
    <source>
        <dbReference type="SAM" id="Phobius"/>
    </source>
</evidence>
<evidence type="ECO:0000313" key="3">
    <source>
        <dbReference type="Proteomes" id="UP001151532"/>
    </source>
</evidence>
<dbReference type="AlphaFoldDB" id="A0A9Q0ZNK7"/>
<evidence type="ECO:0000313" key="2">
    <source>
        <dbReference type="EMBL" id="KAJ6741013.1"/>
    </source>
</evidence>
<keyword evidence="1" id="KW-0812">Transmembrane</keyword>
<keyword evidence="3" id="KW-1185">Reference proteome</keyword>
<reference evidence="2" key="1">
    <citation type="submission" date="2022-11" db="EMBL/GenBank/DDBJ databases">
        <authorList>
            <person name="Hyden B.L."/>
            <person name="Feng K."/>
            <person name="Yates T."/>
            <person name="Jawdy S."/>
            <person name="Smart L.B."/>
            <person name="Muchero W."/>
        </authorList>
    </citation>
    <scope>NUCLEOTIDE SEQUENCE</scope>
    <source>
        <tissue evidence="2">Shoot tip</tissue>
    </source>
</reference>
<dbReference type="EMBL" id="JAPFFK010000010">
    <property type="protein sequence ID" value="KAJ6741013.1"/>
    <property type="molecule type" value="Genomic_DNA"/>
</dbReference>
<sequence>MTCKISSLPSINDIHAMQLKYVSYFIVIPYSPSFVFFFPSFIEVFLYL</sequence>
<keyword evidence="1" id="KW-0472">Membrane</keyword>
<proteinExistence type="predicted"/>
<protein>
    <submittedName>
        <fullName evidence="2">Uncharacterized protein</fullName>
    </submittedName>
</protein>
<feature type="transmembrane region" description="Helical" evidence="1">
    <location>
        <begin position="21"/>
        <end position="42"/>
    </location>
</feature>
<name>A0A9Q0ZNK7_SALPP</name>
<dbReference type="Proteomes" id="UP001151532">
    <property type="component" value="Chromosome 7"/>
</dbReference>
<reference evidence="2" key="2">
    <citation type="journal article" date="2023" name="Int. J. Mol. Sci.">
        <title>De Novo Assembly and Annotation of 11 Diverse Shrub Willow (Salix) Genomes Reveals Novel Gene Organization in Sex-Linked Regions.</title>
        <authorList>
            <person name="Hyden B."/>
            <person name="Feng K."/>
            <person name="Yates T.B."/>
            <person name="Jawdy S."/>
            <person name="Cereghino C."/>
            <person name="Smart L.B."/>
            <person name="Muchero W."/>
        </authorList>
    </citation>
    <scope>NUCLEOTIDE SEQUENCE</scope>
    <source>
        <tissue evidence="2">Shoot tip</tissue>
    </source>
</reference>
<keyword evidence="1" id="KW-1133">Transmembrane helix</keyword>
<accession>A0A9Q0ZNK7</accession>